<dbReference type="PANTHER" id="PTHR35617">
    <property type="entry name" value="PHAGE_INTEGRASE DOMAIN-CONTAINING PROTEIN"/>
    <property type="match status" value="1"/>
</dbReference>
<dbReference type="EMBL" id="JARQWQ010000007">
    <property type="protein sequence ID" value="KAK2570905.1"/>
    <property type="molecule type" value="Genomic_DNA"/>
</dbReference>
<dbReference type="Gene3D" id="3.30.70.270">
    <property type="match status" value="1"/>
</dbReference>
<dbReference type="SUPFAM" id="SSF56672">
    <property type="entry name" value="DNA/RNA polymerases"/>
    <property type="match status" value="1"/>
</dbReference>
<dbReference type="InterPro" id="IPR010998">
    <property type="entry name" value="Integrase_recombinase_N"/>
</dbReference>
<dbReference type="PANTHER" id="PTHR35617:SF3">
    <property type="entry name" value="CORE-BINDING (CB) DOMAIN-CONTAINING PROTEIN"/>
    <property type="match status" value="1"/>
</dbReference>
<keyword evidence="1" id="KW-0238">DNA-binding</keyword>
<feature type="non-terminal residue" evidence="3">
    <location>
        <position position="1"/>
    </location>
</feature>
<dbReference type="GO" id="GO:0003677">
    <property type="term" value="F:DNA binding"/>
    <property type="evidence" value="ECO:0007669"/>
    <property type="project" value="UniProtKB-KW"/>
</dbReference>
<comment type="caution">
    <text evidence="3">The sequence shown here is derived from an EMBL/GenBank/DDBJ whole genome shotgun (WGS) entry which is preliminary data.</text>
</comment>
<keyword evidence="4" id="KW-1185">Reference proteome</keyword>
<gene>
    <name evidence="3" type="ORF">P5673_004619</name>
</gene>
<reference evidence="3" key="1">
    <citation type="journal article" date="2023" name="G3 (Bethesda)">
        <title>Whole genome assembly and annotation of the endangered Caribbean coral Acropora cervicornis.</title>
        <authorList>
            <person name="Selwyn J.D."/>
            <person name="Vollmer S.V."/>
        </authorList>
    </citation>
    <scope>NUCLEOTIDE SEQUENCE</scope>
    <source>
        <strain evidence="3">K2</strain>
    </source>
</reference>
<protein>
    <submittedName>
        <fullName evidence="3">Gag-Pol polyprotein</fullName>
    </submittedName>
</protein>
<dbReference type="InterPro" id="IPR043502">
    <property type="entry name" value="DNA/RNA_pol_sf"/>
</dbReference>
<evidence type="ECO:0000313" key="3">
    <source>
        <dbReference type="EMBL" id="KAK2570905.1"/>
    </source>
</evidence>
<feature type="domain" description="Reverse transcriptase" evidence="2">
    <location>
        <begin position="1"/>
        <end position="113"/>
    </location>
</feature>
<dbReference type="InterPro" id="IPR043128">
    <property type="entry name" value="Rev_trsase/Diguanyl_cyclase"/>
</dbReference>
<dbReference type="Gene3D" id="3.10.10.10">
    <property type="entry name" value="HIV Type 1 Reverse Transcriptase, subunit A, domain 1"/>
    <property type="match status" value="1"/>
</dbReference>
<dbReference type="Gene3D" id="1.10.150.130">
    <property type="match status" value="1"/>
</dbReference>
<proteinExistence type="predicted"/>
<feature type="non-terminal residue" evidence="3">
    <location>
        <position position="552"/>
    </location>
</feature>
<organism evidence="3 4">
    <name type="scientific">Acropora cervicornis</name>
    <name type="common">Staghorn coral</name>
    <dbReference type="NCBI Taxonomy" id="6130"/>
    <lineage>
        <taxon>Eukaryota</taxon>
        <taxon>Metazoa</taxon>
        <taxon>Cnidaria</taxon>
        <taxon>Anthozoa</taxon>
        <taxon>Hexacorallia</taxon>
        <taxon>Scleractinia</taxon>
        <taxon>Astrocoeniina</taxon>
        <taxon>Acroporidae</taxon>
        <taxon>Acropora</taxon>
    </lineage>
</organism>
<dbReference type="CDD" id="cd03714">
    <property type="entry name" value="RT_DIRS1"/>
    <property type="match status" value="1"/>
</dbReference>
<reference evidence="3" key="2">
    <citation type="journal article" date="2023" name="Science">
        <title>Genomic signatures of disease resistance in endangered staghorn corals.</title>
        <authorList>
            <person name="Vollmer S.V."/>
            <person name="Selwyn J.D."/>
            <person name="Despard B.A."/>
            <person name="Roesel C.L."/>
        </authorList>
    </citation>
    <scope>NUCLEOTIDE SEQUENCE</scope>
    <source>
        <strain evidence="3">K2</strain>
    </source>
</reference>
<evidence type="ECO:0000259" key="2">
    <source>
        <dbReference type="PROSITE" id="PS50878"/>
    </source>
</evidence>
<dbReference type="Proteomes" id="UP001249851">
    <property type="component" value="Unassembled WGS sequence"/>
</dbReference>
<evidence type="ECO:0000313" key="4">
    <source>
        <dbReference type="Proteomes" id="UP001249851"/>
    </source>
</evidence>
<dbReference type="PROSITE" id="PS50878">
    <property type="entry name" value="RT_POL"/>
    <property type="match status" value="1"/>
</dbReference>
<accession>A0AAD9VEG9</accession>
<dbReference type="InterPro" id="IPR000477">
    <property type="entry name" value="RT_dom"/>
</dbReference>
<name>A0AAD9VEG9_ACRCE</name>
<evidence type="ECO:0000256" key="1">
    <source>
        <dbReference type="ARBA" id="ARBA00023125"/>
    </source>
</evidence>
<sequence length="552" mass="61259">AYFSIPIHADHYKYLRFEWNSTLFEFICLPFGLSSAPRVFTKVLKPFVASIRNKGIRLVIYLDDMAIISSSRELSSQEAAIVVQILESLGFIINREKSVLIPSQKIVFLGYVIDSVAMTVSLPEEKLNKLKEQTLSLSRKPQCSIRELAHVIGLIVSSFPAIKPARLYYRDLEVCNIAALSSSDGDYNAIVYLSQLARDSLRWFVVNSHLYNGTRISKPSKVMTMTTDASHLGWASCSSTPVGRAPNSASGGFSSPSQRCNAPSRVARIRDNLQVRGISPRAASYVLKSWRPGTEKQYSAAWKCFCCWCDRKQRDPLQADQGTVCDFLTEQFEDSKKSYSTINSYRSALSSMLLPVDGYSVGEHPIIARLLKGMFHIRPPEPRYSFTWDVNVLLTFLESWFPLSVLELKQLTLKTAALVALVSAQRSQTLSALSIDFMNSTATGTQFVVNSLLKSSRPGKSSLMVSLPAFPENEKLCAHSTLLHYVARTASIRQSLNSSQVFGFPYKVVSSATLARWLKVVLSLARIDTSIVKGHSFRGASTSKAVSLGVPL</sequence>
<dbReference type="SUPFAM" id="SSF47823">
    <property type="entry name" value="lambda integrase-like, N-terminal domain"/>
    <property type="match status" value="1"/>
</dbReference>
<dbReference type="Pfam" id="PF00078">
    <property type="entry name" value="RVT_1"/>
    <property type="match status" value="1"/>
</dbReference>
<dbReference type="AlphaFoldDB" id="A0AAD9VEG9"/>